<accession>A0ABW6D5F7</accession>
<proteinExistence type="predicted"/>
<name>A0ABW6D5F7_9BACT</name>
<sequence length="125" mass="14817">MKKLSGLNTEQGNKLDTFLQSNKVLEFKKTRDKNSSLITYEIRKQFSGSTRSINIMKFESHKPGEIYFFSTLKEFIELRENMNLPYNMRKNGGEIYGFHLPVNKLIRWLNDPENELLWFPENSSF</sequence>
<dbReference type="Proteomes" id="UP001598112">
    <property type="component" value="Unassembled WGS sequence"/>
</dbReference>
<dbReference type="RefSeq" id="WP_377978685.1">
    <property type="nucleotide sequence ID" value="NZ_JBBKXY010000002.1"/>
</dbReference>
<evidence type="ECO:0000313" key="1">
    <source>
        <dbReference type="EMBL" id="MFD3293439.1"/>
    </source>
</evidence>
<comment type="caution">
    <text evidence="1">The sequence shown here is derived from an EMBL/GenBank/DDBJ whole genome shotgun (WGS) entry which is preliminary data.</text>
</comment>
<dbReference type="EMBL" id="JBBKXY010000002">
    <property type="protein sequence ID" value="MFD3293439.1"/>
    <property type="molecule type" value="Genomic_DNA"/>
</dbReference>
<protein>
    <submittedName>
        <fullName evidence="1">Uncharacterized protein</fullName>
    </submittedName>
</protein>
<evidence type="ECO:0000313" key="2">
    <source>
        <dbReference type="Proteomes" id="UP001598112"/>
    </source>
</evidence>
<keyword evidence="2" id="KW-1185">Reference proteome</keyword>
<reference evidence="1 2" key="1">
    <citation type="submission" date="2024-03" db="EMBL/GenBank/DDBJ databases">
        <title>Aquirufa genome sequencing.</title>
        <authorList>
            <person name="Pitt A."/>
            <person name="Hahn M.W."/>
        </authorList>
    </citation>
    <scope>NUCLEOTIDE SEQUENCE [LARGE SCALE GENOMIC DNA]</scope>
    <source>
        <strain evidence="1 2">KTFRIE-69F</strain>
    </source>
</reference>
<organism evidence="1 2">
    <name type="scientific">Aquirufa originis</name>
    <dbReference type="NCBI Taxonomy" id="3096514"/>
    <lineage>
        <taxon>Bacteria</taxon>
        <taxon>Pseudomonadati</taxon>
        <taxon>Bacteroidota</taxon>
        <taxon>Cytophagia</taxon>
        <taxon>Cytophagales</taxon>
        <taxon>Flectobacillaceae</taxon>
        <taxon>Aquirufa</taxon>
    </lineage>
</organism>
<gene>
    <name evidence="1" type="ORF">SKC35_07055</name>
</gene>